<feature type="compositionally biased region" description="Low complexity" evidence="1">
    <location>
        <begin position="239"/>
        <end position="378"/>
    </location>
</feature>
<organism evidence="2">
    <name type="scientific">Salmonella enterica</name>
    <name type="common">Salmonella choleraesuis</name>
    <dbReference type="NCBI Taxonomy" id="28901"/>
    <lineage>
        <taxon>Bacteria</taxon>
        <taxon>Pseudomonadati</taxon>
        <taxon>Pseudomonadota</taxon>
        <taxon>Gammaproteobacteria</taxon>
        <taxon>Enterobacterales</taxon>
        <taxon>Enterobacteriaceae</taxon>
        <taxon>Salmonella</taxon>
    </lineage>
</organism>
<dbReference type="Proteomes" id="UP000885392">
    <property type="component" value="Unassembled WGS sequence"/>
</dbReference>
<feature type="region of interest" description="Disordered" evidence="1">
    <location>
        <begin position="236"/>
        <end position="378"/>
    </location>
</feature>
<evidence type="ECO:0000313" key="2">
    <source>
        <dbReference type="EMBL" id="MLV99453.1"/>
    </source>
</evidence>
<comment type="caution">
    <text evidence="2">The sequence shown here is derived from an EMBL/GenBank/DDBJ whole genome shotgun (WGS) entry which is preliminary data.</text>
</comment>
<dbReference type="EMBL" id="RVIJ01000002">
    <property type="protein sequence ID" value="MLV99453.1"/>
    <property type="molecule type" value="Genomic_DNA"/>
</dbReference>
<evidence type="ECO:0000256" key="1">
    <source>
        <dbReference type="SAM" id="MobiDB-lite"/>
    </source>
</evidence>
<dbReference type="InterPro" id="IPR009228">
    <property type="entry name" value="Capsid_scaffold_GpO"/>
</dbReference>
<protein>
    <submittedName>
        <fullName evidence="2">Uncharacterized protein</fullName>
    </submittedName>
</protein>
<name>A0A403MSD2_SALER</name>
<dbReference type="Pfam" id="PF05929">
    <property type="entry name" value="Phage_GPO"/>
    <property type="match status" value="1"/>
</dbReference>
<proteinExistence type="predicted"/>
<accession>A0A403MSD2</accession>
<sequence length="434" mass="47797">MSEFIEKPPHDSATAPPLNNSQNVCITGWKVADEKESEQPKVTGWVTICRSGRSLDGRTIKPQILKDAADMYKLQGVPAMMWPYHVSSPVYRWNATNFGKVLELKTEDRKDATYLLARLQPNKFALAANRDRQKIFTSAEFEPNCLGTGKWYLSGLALTDVPASPWTTELMFSQQAHSSIYGHPESFSLGDTDNTEDSAMTQDQYTTLLDAVNNKGLQIGALQDKLHQFSQMLNQAGTQQQTTQPQQFAAQPQSAYAQPQQFAAQPQPAYAQPQQFAAQPQPAYAQPQQFAAQPQPAYAQPQQFAAQPQPAYAQPQQFAAQPQPAYAQPQQFAAQPQPAYAQPQQFAAQPQPAYAQPQQFAAQPQPAYAQPQQFAAQPQPTDALNNAQFQHLLTAMTGISAGVNGMEQKFAQLMQDTTQTPLLNPAGGNQITIV</sequence>
<dbReference type="AlphaFoldDB" id="A0A403MSD2"/>
<reference evidence="2" key="1">
    <citation type="submission" date="2018-10" db="EMBL/GenBank/DDBJ databases">
        <authorList>
            <consortium name="PulseNet: The National Subtyping Network for Foodborne Disease Surveillance"/>
            <person name="Tarr C.L."/>
            <person name="Trees E."/>
            <person name="Katz L.S."/>
            <person name="Carleton-Romer H.A."/>
            <person name="Stroika S."/>
            <person name="Kucerova Z."/>
            <person name="Roache K.F."/>
            <person name="Sabol A.L."/>
            <person name="Besser J."/>
            <person name="Gerner-Smidt P."/>
        </authorList>
    </citation>
    <scope>NUCLEOTIDE SEQUENCE [LARGE SCALE GENOMIC DNA]</scope>
    <source>
        <strain evidence="2">PNUSAS038541</strain>
    </source>
</reference>
<gene>
    <name evidence="2" type="ORF">EAK82_03965</name>
</gene>